<dbReference type="PANTHER" id="PTHR33571:SF12">
    <property type="entry name" value="BSL3053 PROTEIN"/>
    <property type="match status" value="1"/>
</dbReference>
<dbReference type="EMBL" id="DNZF01000085">
    <property type="protein sequence ID" value="HBK53071.1"/>
    <property type="molecule type" value="Genomic_DNA"/>
</dbReference>
<evidence type="ECO:0000256" key="6">
    <source>
        <dbReference type="ARBA" id="ARBA00022840"/>
    </source>
</evidence>
<evidence type="ECO:0000256" key="4">
    <source>
        <dbReference type="ARBA" id="ARBA00022723"/>
    </source>
</evidence>
<dbReference type="InterPro" id="IPR052038">
    <property type="entry name" value="Type-VII_TA_antitoxin"/>
</dbReference>
<dbReference type="Pfam" id="PF18765">
    <property type="entry name" value="Polbeta"/>
    <property type="match status" value="1"/>
</dbReference>
<dbReference type="GO" id="GO:0016779">
    <property type="term" value="F:nucleotidyltransferase activity"/>
    <property type="evidence" value="ECO:0007669"/>
    <property type="project" value="UniProtKB-KW"/>
</dbReference>
<dbReference type="SUPFAM" id="SSF81301">
    <property type="entry name" value="Nucleotidyltransferase"/>
    <property type="match status" value="1"/>
</dbReference>
<evidence type="ECO:0000313" key="9">
    <source>
        <dbReference type="EMBL" id="HBK53071.1"/>
    </source>
</evidence>
<evidence type="ECO:0000256" key="7">
    <source>
        <dbReference type="ARBA" id="ARBA00022842"/>
    </source>
</evidence>
<keyword evidence="4" id="KW-0479">Metal-binding</keyword>
<dbReference type="STRING" id="378794.GCA_001570625_02643"/>
<organism evidence="9 10">
    <name type="scientific">Syntrophomonas wolfei</name>
    <dbReference type="NCBI Taxonomy" id="863"/>
    <lineage>
        <taxon>Bacteria</taxon>
        <taxon>Bacillati</taxon>
        <taxon>Bacillota</taxon>
        <taxon>Clostridia</taxon>
        <taxon>Eubacteriales</taxon>
        <taxon>Syntrophomonadaceae</taxon>
        <taxon>Syntrophomonas</taxon>
    </lineage>
</organism>
<dbReference type="Proteomes" id="UP000263273">
    <property type="component" value="Unassembled WGS sequence"/>
</dbReference>
<keyword evidence="6" id="KW-0067">ATP-binding</keyword>
<keyword evidence="2 9" id="KW-0808">Transferase</keyword>
<evidence type="ECO:0000256" key="5">
    <source>
        <dbReference type="ARBA" id="ARBA00022741"/>
    </source>
</evidence>
<proteinExistence type="predicted"/>
<feature type="domain" description="Polymerase beta nucleotidyltransferase" evidence="8">
    <location>
        <begin position="12"/>
        <end position="93"/>
    </location>
</feature>
<keyword evidence="7" id="KW-0460">Magnesium</keyword>
<evidence type="ECO:0000313" key="10">
    <source>
        <dbReference type="Proteomes" id="UP000263273"/>
    </source>
</evidence>
<gene>
    <name evidence="9" type="ORF">DDZ44_03930</name>
</gene>
<dbReference type="InterPro" id="IPR043519">
    <property type="entry name" value="NT_sf"/>
</dbReference>
<name>A0A354YWJ1_9FIRM</name>
<dbReference type="PANTHER" id="PTHR33571">
    <property type="entry name" value="SSL8005 PROTEIN"/>
    <property type="match status" value="1"/>
</dbReference>
<evidence type="ECO:0000256" key="3">
    <source>
        <dbReference type="ARBA" id="ARBA00022695"/>
    </source>
</evidence>
<dbReference type="InterPro" id="IPR041633">
    <property type="entry name" value="Polbeta"/>
</dbReference>
<comment type="caution">
    <text evidence="9">The sequence shown here is derived from an EMBL/GenBank/DDBJ whole genome shotgun (WGS) entry which is preliminary data.</text>
</comment>
<sequence length="94" mass="10661">MLVQLQKDRDLIKQIAGKHGARAIRIFGSVARKEEQADSDIDLLVEFDENASLFDLINLKLDLEEIYNRKVDIVTPDSLHKKIAVSIMNEAITL</sequence>
<keyword evidence="5" id="KW-0547">Nucleotide-binding</keyword>
<protein>
    <submittedName>
        <fullName evidence="9">Nucleotidyltransferase</fullName>
    </submittedName>
</protein>
<dbReference type="Gene3D" id="3.30.460.10">
    <property type="entry name" value="Beta Polymerase, domain 2"/>
    <property type="match status" value="1"/>
</dbReference>
<dbReference type="GO" id="GO:0046872">
    <property type="term" value="F:metal ion binding"/>
    <property type="evidence" value="ECO:0007669"/>
    <property type="project" value="UniProtKB-KW"/>
</dbReference>
<comment type="cofactor">
    <cofactor evidence="1">
        <name>Mg(2+)</name>
        <dbReference type="ChEBI" id="CHEBI:18420"/>
    </cofactor>
</comment>
<dbReference type="CDD" id="cd05403">
    <property type="entry name" value="NT_KNTase_like"/>
    <property type="match status" value="1"/>
</dbReference>
<evidence type="ECO:0000259" key="8">
    <source>
        <dbReference type="Pfam" id="PF18765"/>
    </source>
</evidence>
<keyword evidence="3" id="KW-0548">Nucleotidyltransferase</keyword>
<dbReference type="AlphaFoldDB" id="A0A354YWJ1"/>
<accession>A0A354YWJ1</accession>
<reference evidence="9 10" key="1">
    <citation type="journal article" date="2018" name="Nat. Biotechnol.">
        <title>A standardized bacterial taxonomy based on genome phylogeny substantially revises the tree of life.</title>
        <authorList>
            <person name="Parks D.H."/>
            <person name="Chuvochina M."/>
            <person name="Waite D.W."/>
            <person name="Rinke C."/>
            <person name="Skarshewski A."/>
            <person name="Chaumeil P.A."/>
            <person name="Hugenholtz P."/>
        </authorList>
    </citation>
    <scope>NUCLEOTIDE SEQUENCE [LARGE SCALE GENOMIC DNA]</scope>
    <source>
        <strain evidence="9">UBA10948</strain>
    </source>
</reference>
<evidence type="ECO:0000256" key="2">
    <source>
        <dbReference type="ARBA" id="ARBA00022679"/>
    </source>
</evidence>
<dbReference type="GO" id="GO:0005524">
    <property type="term" value="F:ATP binding"/>
    <property type="evidence" value="ECO:0007669"/>
    <property type="project" value="UniProtKB-KW"/>
</dbReference>
<evidence type="ECO:0000256" key="1">
    <source>
        <dbReference type="ARBA" id="ARBA00001946"/>
    </source>
</evidence>